<organism evidence="14 15">
    <name type="scientific">Nezara viridula</name>
    <name type="common">Southern green stink bug</name>
    <name type="synonym">Cimex viridulus</name>
    <dbReference type="NCBI Taxonomy" id="85310"/>
    <lineage>
        <taxon>Eukaryota</taxon>
        <taxon>Metazoa</taxon>
        <taxon>Ecdysozoa</taxon>
        <taxon>Arthropoda</taxon>
        <taxon>Hexapoda</taxon>
        <taxon>Insecta</taxon>
        <taxon>Pterygota</taxon>
        <taxon>Neoptera</taxon>
        <taxon>Paraneoptera</taxon>
        <taxon>Hemiptera</taxon>
        <taxon>Heteroptera</taxon>
        <taxon>Panheteroptera</taxon>
        <taxon>Pentatomomorpha</taxon>
        <taxon>Pentatomoidea</taxon>
        <taxon>Pentatomidae</taxon>
        <taxon>Pentatominae</taxon>
        <taxon>Nezara</taxon>
    </lineage>
</organism>
<keyword evidence="5" id="KW-0175">Coiled coil</keyword>
<accession>A0A9P0H5C7</accession>
<feature type="region of interest" description="Disordered" evidence="12">
    <location>
        <begin position="164"/>
        <end position="186"/>
    </location>
</feature>
<gene>
    <name evidence="14" type="ORF">NEZAVI_LOCUS5942</name>
</gene>
<evidence type="ECO:0000256" key="9">
    <source>
        <dbReference type="ARBA" id="ARBA00023180"/>
    </source>
</evidence>
<keyword evidence="2" id="KW-0813">Transport</keyword>
<keyword evidence="4" id="KW-1133">Transmembrane helix</keyword>
<evidence type="ECO:0000313" key="15">
    <source>
        <dbReference type="Proteomes" id="UP001152798"/>
    </source>
</evidence>
<sequence length="186" mass="21248">MVSESARGLEGGCLRGFPCDIVHDNGGVRYTVKVSCCYGLAMDLLESVSQELEFDFYLYMVPDSTFGTKKVNPEDKSEVKWTGVVAELMNGHAQMAFTALSITRPRVKRTQSFQSKVLRIIVNAPYYVTNNTLHHDLNIHYVLDVIPFRFSNFHLNLIHHPNPLASSSHPYNPPRRLKRQWPRDLL</sequence>
<keyword evidence="7" id="KW-0472">Membrane</keyword>
<keyword evidence="11" id="KW-0407">Ion channel</keyword>
<dbReference type="GO" id="GO:0015276">
    <property type="term" value="F:ligand-gated monoatomic ion channel activity"/>
    <property type="evidence" value="ECO:0007669"/>
    <property type="project" value="InterPro"/>
</dbReference>
<dbReference type="FunFam" id="3.40.190.10:FF:000078">
    <property type="entry name" value="glutamate receptor ionotropic, NMDA 3B"/>
    <property type="match status" value="1"/>
</dbReference>
<evidence type="ECO:0000256" key="6">
    <source>
        <dbReference type="ARBA" id="ARBA00023065"/>
    </source>
</evidence>
<evidence type="ECO:0000313" key="14">
    <source>
        <dbReference type="EMBL" id="CAH1395718.1"/>
    </source>
</evidence>
<dbReference type="GO" id="GO:0005886">
    <property type="term" value="C:plasma membrane"/>
    <property type="evidence" value="ECO:0007669"/>
    <property type="project" value="UniProtKB-ARBA"/>
</dbReference>
<evidence type="ECO:0000256" key="1">
    <source>
        <dbReference type="ARBA" id="ARBA00004141"/>
    </source>
</evidence>
<evidence type="ECO:0000256" key="12">
    <source>
        <dbReference type="SAM" id="MobiDB-lite"/>
    </source>
</evidence>
<dbReference type="EMBL" id="OV725079">
    <property type="protein sequence ID" value="CAH1395718.1"/>
    <property type="molecule type" value="Genomic_DNA"/>
</dbReference>
<dbReference type="Pfam" id="PF10613">
    <property type="entry name" value="Lig_chan-Glu_bd"/>
    <property type="match status" value="1"/>
</dbReference>
<keyword evidence="3" id="KW-0812">Transmembrane</keyword>
<feature type="domain" description="Ionotropic glutamate receptor L-glutamate and glycine-binding" evidence="13">
    <location>
        <begin position="29"/>
        <end position="90"/>
    </location>
</feature>
<evidence type="ECO:0000256" key="4">
    <source>
        <dbReference type="ARBA" id="ARBA00022989"/>
    </source>
</evidence>
<dbReference type="AlphaFoldDB" id="A0A9P0H5C7"/>
<dbReference type="SUPFAM" id="SSF53850">
    <property type="entry name" value="Periplasmic binding protein-like II"/>
    <property type="match status" value="1"/>
</dbReference>
<evidence type="ECO:0000259" key="13">
    <source>
        <dbReference type="SMART" id="SM00918"/>
    </source>
</evidence>
<evidence type="ECO:0000256" key="3">
    <source>
        <dbReference type="ARBA" id="ARBA00022692"/>
    </source>
</evidence>
<dbReference type="GO" id="GO:0043226">
    <property type="term" value="C:organelle"/>
    <property type="evidence" value="ECO:0007669"/>
    <property type="project" value="UniProtKB-ARBA"/>
</dbReference>
<keyword evidence="9" id="KW-0325">Glycoprotein</keyword>
<name>A0A9P0H5C7_NEZVI</name>
<protein>
    <recommendedName>
        <fullName evidence="13">Ionotropic glutamate receptor L-glutamate and glycine-binding domain-containing protein</fullName>
    </recommendedName>
</protein>
<evidence type="ECO:0000256" key="7">
    <source>
        <dbReference type="ARBA" id="ARBA00023136"/>
    </source>
</evidence>
<evidence type="ECO:0000256" key="2">
    <source>
        <dbReference type="ARBA" id="ARBA00022448"/>
    </source>
</evidence>
<evidence type="ECO:0000256" key="10">
    <source>
        <dbReference type="ARBA" id="ARBA00023286"/>
    </source>
</evidence>
<dbReference type="Gene3D" id="3.40.190.10">
    <property type="entry name" value="Periplasmic binding protein-like II"/>
    <property type="match status" value="1"/>
</dbReference>
<keyword evidence="6" id="KW-0406">Ion transport</keyword>
<keyword evidence="10" id="KW-1071">Ligand-gated ion channel</keyword>
<keyword evidence="15" id="KW-1185">Reference proteome</keyword>
<keyword evidence="8" id="KW-0675">Receptor</keyword>
<dbReference type="Proteomes" id="UP001152798">
    <property type="component" value="Chromosome 3"/>
</dbReference>
<proteinExistence type="predicted"/>
<reference evidence="14" key="1">
    <citation type="submission" date="2022-01" db="EMBL/GenBank/DDBJ databases">
        <authorList>
            <person name="King R."/>
        </authorList>
    </citation>
    <scope>NUCLEOTIDE SEQUENCE</scope>
</reference>
<evidence type="ECO:0000256" key="5">
    <source>
        <dbReference type="ARBA" id="ARBA00023054"/>
    </source>
</evidence>
<evidence type="ECO:0000256" key="8">
    <source>
        <dbReference type="ARBA" id="ARBA00023170"/>
    </source>
</evidence>
<evidence type="ECO:0000256" key="11">
    <source>
        <dbReference type="ARBA" id="ARBA00023303"/>
    </source>
</evidence>
<dbReference type="SMART" id="SM00918">
    <property type="entry name" value="Lig_chan-Glu_bd"/>
    <property type="match status" value="1"/>
</dbReference>
<dbReference type="OrthoDB" id="6619187at2759"/>
<comment type="subcellular location">
    <subcellularLocation>
        <location evidence="1">Membrane</location>
        <topology evidence="1">Multi-pass membrane protein</topology>
    </subcellularLocation>
</comment>
<dbReference type="InterPro" id="IPR019594">
    <property type="entry name" value="Glu/Gly-bd"/>
</dbReference>